<dbReference type="Pfam" id="PF10800">
    <property type="entry name" value="DUF2528"/>
    <property type="match status" value="1"/>
</dbReference>
<comment type="caution">
    <text evidence="1">The sequence shown here is derived from an EMBL/GenBank/DDBJ whole genome shotgun (WGS) entry which is preliminary data.</text>
</comment>
<dbReference type="AlphaFoldDB" id="A0AAX2AHF3"/>
<accession>A0AAX2AHF3</accession>
<gene>
    <name evidence="1" type="ORF">CP985_05710</name>
</gene>
<protein>
    <recommendedName>
        <fullName evidence="3">DUF2528 domain-containing protein</fullName>
    </recommendedName>
</protein>
<evidence type="ECO:0008006" key="3">
    <source>
        <dbReference type="Google" id="ProtNLM"/>
    </source>
</evidence>
<proteinExistence type="predicted"/>
<dbReference type="InterPro" id="IPR024252">
    <property type="entry name" value="DUF2528"/>
</dbReference>
<evidence type="ECO:0000313" key="2">
    <source>
        <dbReference type="Proteomes" id="UP000290092"/>
    </source>
</evidence>
<reference evidence="1 2" key="1">
    <citation type="submission" date="2017-09" db="EMBL/GenBank/DDBJ databases">
        <title>Genomics of the genus Arcobacter.</title>
        <authorList>
            <person name="Perez-Cataluna A."/>
            <person name="Figueras M.J."/>
            <person name="Salas-Masso N."/>
        </authorList>
    </citation>
    <scope>NUCLEOTIDE SEQUENCE [LARGE SCALE GENOMIC DNA]</scope>
    <source>
        <strain evidence="1 2">CECT 7386</strain>
    </source>
</reference>
<evidence type="ECO:0000313" key="1">
    <source>
        <dbReference type="EMBL" id="RXK16070.1"/>
    </source>
</evidence>
<keyword evidence="2" id="KW-1185">Reference proteome</keyword>
<dbReference type="RefSeq" id="WP_114841229.1">
    <property type="nucleotide sequence ID" value="NZ_CP031219.1"/>
</dbReference>
<organism evidence="1 2">
    <name type="scientific">Malaciobacter mytili LMG 24559</name>
    <dbReference type="NCBI Taxonomy" id="1032238"/>
    <lineage>
        <taxon>Bacteria</taxon>
        <taxon>Pseudomonadati</taxon>
        <taxon>Campylobacterota</taxon>
        <taxon>Epsilonproteobacteria</taxon>
        <taxon>Campylobacterales</taxon>
        <taxon>Arcobacteraceae</taxon>
        <taxon>Malaciobacter</taxon>
    </lineage>
</organism>
<sequence>MSKKIEVTVTYIDVVDIKIVFDDTPETQKKCHEINNFWGGSKNRLEDVDNCIYKCVSRLIGNEIIRLHMKSSFYCGVNAAIKAFNEGIEGFPSIDGQYGIKLEYCDDFELSDLDVDFSVKEK</sequence>
<dbReference type="EMBL" id="NXID01000016">
    <property type="protein sequence ID" value="RXK16070.1"/>
    <property type="molecule type" value="Genomic_DNA"/>
</dbReference>
<dbReference type="KEGG" id="amyt:AMYT_0761"/>
<dbReference type="Proteomes" id="UP000290092">
    <property type="component" value="Unassembled WGS sequence"/>
</dbReference>
<name>A0AAX2AHF3_9BACT</name>